<proteinExistence type="inferred from homology"/>
<keyword evidence="6" id="KW-0443">Lipid metabolism</keyword>
<evidence type="ECO:0000256" key="3">
    <source>
        <dbReference type="ARBA" id="ARBA00012027"/>
    </source>
</evidence>
<dbReference type="Proteomes" id="UP001500665">
    <property type="component" value="Unassembled WGS sequence"/>
</dbReference>
<organism evidence="9 10">
    <name type="scientific">Actinocorallia libanotica</name>
    <dbReference type="NCBI Taxonomy" id="46162"/>
    <lineage>
        <taxon>Bacteria</taxon>
        <taxon>Bacillati</taxon>
        <taxon>Actinomycetota</taxon>
        <taxon>Actinomycetes</taxon>
        <taxon>Streptosporangiales</taxon>
        <taxon>Thermomonosporaceae</taxon>
        <taxon>Actinocorallia</taxon>
    </lineage>
</organism>
<evidence type="ECO:0000256" key="2">
    <source>
        <dbReference type="ARBA" id="ARBA00008664"/>
    </source>
</evidence>
<evidence type="ECO:0000313" key="10">
    <source>
        <dbReference type="Proteomes" id="UP001500665"/>
    </source>
</evidence>
<comment type="catalytic activity">
    <reaction evidence="1">
        <text>a 1,2-diacyl-sn-glycero-3-phosphocholine + H2O = a 1,2-diacyl-sn-glycero-3-phosphate + choline + H(+)</text>
        <dbReference type="Rhea" id="RHEA:14445"/>
        <dbReference type="ChEBI" id="CHEBI:15354"/>
        <dbReference type="ChEBI" id="CHEBI:15377"/>
        <dbReference type="ChEBI" id="CHEBI:15378"/>
        <dbReference type="ChEBI" id="CHEBI:57643"/>
        <dbReference type="ChEBI" id="CHEBI:58608"/>
        <dbReference type="EC" id="3.1.4.4"/>
    </reaction>
</comment>
<accession>A0ABN1RWJ8</accession>
<dbReference type="Gene3D" id="3.30.870.10">
    <property type="entry name" value="Endonuclease Chain A"/>
    <property type="match status" value="2"/>
</dbReference>
<evidence type="ECO:0000256" key="7">
    <source>
        <dbReference type="SAM" id="SignalP"/>
    </source>
</evidence>
<dbReference type="Pfam" id="PF13091">
    <property type="entry name" value="PLDc_2"/>
    <property type="match status" value="2"/>
</dbReference>
<dbReference type="RefSeq" id="WP_344246035.1">
    <property type="nucleotide sequence ID" value="NZ_BAAAHH010000043.1"/>
</dbReference>
<keyword evidence="10" id="KW-1185">Reference proteome</keyword>
<evidence type="ECO:0000259" key="8">
    <source>
        <dbReference type="Pfam" id="PF13091"/>
    </source>
</evidence>
<feature type="domain" description="Phospholipase D-like" evidence="8">
    <location>
        <begin position="63"/>
        <end position="199"/>
    </location>
</feature>
<name>A0ABN1RWJ8_9ACTN</name>
<gene>
    <name evidence="9" type="ORF">GCM10009550_68480</name>
</gene>
<feature type="domain" description="Phospholipase D-like" evidence="8">
    <location>
        <begin position="253"/>
        <end position="383"/>
    </location>
</feature>
<reference evidence="9 10" key="1">
    <citation type="journal article" date="2019" name="Int. J. Syst. Evol. Microbiol.">
        <title>The Global Catalogue of Microorganisms (GCM) 10K type strain sequencing project: providing services to taxonomists for standard genome sequencing and annotation.</title>
        <authorList>
            <consortium name="The Broad Institute Genomics Platform"/>
            <consortium name="The Broad Institute Genome Sequencing Center for Infectious Disease"/>
            <person name="Wu L."/>
            <person name="Ma J."/>
        </authorList>
    </citation>
    <scope>NUCLEOTIDE SEQUENCE [LARGE SCALE GENOMIC DNA]</scope>
    <source>
        <strain evidence="9 10">JCM 10696</strain>
    </source>
</reference>
<dbReference type="CDD" id="cd00138">
    <property type="entry name" value="PLDc_SF"/>
    <property type="match status" value="1"/>
</dbReference>
<dbReference type="InterPro" id="IPR025202">
    <property type="entry name" value="PLD-like_dom"/>
</dbReference>
<evidence type="ECO:0000256" key="1">
    <source>
        <dbReference type="ARBA" id="ARBA00000798"/>
    </source>
</evidence>
<evidence type="ECO:0000256" key="4">
    <source>
        <dbReference type="ARBA" id="ARBA00022801"/>
    </source>
</evidence>
<feature type="chain" id="PRO_5045550907" description="phospholipase D" evidence="7">
    <location>
        <begin position="31"/>
        <end position="398"/>
    </location>
</feature>
<protein>
    <recommendedName>
        <fullName evidence="3">phospholipase D</fullName>
        <ecNumber evidence="3">3.1.4.4</ecNumber>
    </recommendedName>
</protein>
<evidence type="ECO:0000256" key="5">
    <source>
        <dbReference type="ARBA" id="ARBA00022963"/>
    </source>
</evidence>
<feature type="signal peptide" evidence="7">
    <location>
        <begin position="1"/>
        <end position="30"/>
    </location>
</feature>
<evidence type="ECO:0000256" key="6">
    <source>
        <dbReference type="ARBA" id="ARBA00023098"/>
    </source>
</evidence>
<keyword evidence="7" id="KW-0732">Signal</keyword>
<comment type="similarity">
    <text evidence="2">Belongs to the phospholipase D family.</text>
</comment>
<dbReference type="SUPFAM" id="SSF56024">
    <property type="entry name" value="Phospholipase D/nuclease"/>
    <property type="match status" value="2"/>
</dbReference>
<dbReference type="PANTHER" id="PTHR43856:SF1">
    <property type="entry name" value="MITOCHONDRIAL CARDIOLIPIN HYDROLASE"/>
    <property type="match status" value="1"/>
</dbReference>
<sequence length="398" mass="43580">MLGQRRLWSTLLTAVCAVGLAVAVPQSASAAKVKSQIVFNNPLDPQGAKRIEDKIYDLVKGARAGSSIRLSVYRFTNANGIADELIAADRRGVDVRVIADSGATDRNNGQPTAYERVLWALGANKVTTCPENRGCIGTKLNHTKFVLFSNTRGTKNVVVQTSQNLNATGGTTTDWNDAVVLAGAGGTYNAYRKYFDDLWNRKVMPNYWKKRGGQVASREATVQFFPKASGDPIDSMLRKVRCSFTYKGRKGATQIRIATGAFNNKRDWLLKSLSSLQKKGCLIEVIVTVDPGDVSRTAVVTALRAAGIKVYDFGLYSSPNPMHSKYILVQGGIGKSVGKWTWTGSANLTWGSLRQDDETIVQLKKVGSMGPWKIHDTYRCNFRRAKAQFLGKPMPCKG</sequence>
<dbReference type="InterPro" id="IPR051406">
    <property type="entry name" value="PLD_domain"/>
</dbReference>
<keyword evidence="5" id="KW-0442">Lipid degradation</keyword>
<evidence type="ECO:0000313" key="9">
    <source>
        <dbReference type="EMBL" id="GAA0966365.1"/>
    </source>
</evidence>
<keyword evidence="4" id="KW-0378">Hydrolase</keyword>
<comment type="caution">
    <text evidence="9">The sequence shown here is derived from an EMBL/GenBank/DDBJ whole genome shotgun (WGS) entry which is preliminary data.</text>
</comment>
<dbReference type="PANTHER" id="PTHR43856">
    <property type="entry name" value="CARDIOLIPIN HYDROLASE"/>
    <property type="match status" value="1"/>
</dbReference>
<dbReference type="EMBL" id="BAAAHH010000043">
    <property type="protein sequence ID" value="GAA0966365.1"/>
    <property type="molecule type" value="Genomic_DNA"/>
</dbReference>
<dbReference type="EC" id="3.1.4.4" evidence="3"/>